<accession>A0AC34Q8F4</accession>
<evidence type="ECO:0000313" key="1">
    <source>
        <dbReference type="Proteomes" id="UP000887576"/>
    </source>
</evidence>
<proteinExistence type="predicted"/>
<evidence type="ECO:0000313" key="2">
    <source>
        <dbReference type="WBParaSite" id="JU765_v2.g13969.t1"/>
    </source>
</evidence>
<name>A0AC34Q8F4_9BILA</name>
<dbReference type="Proteomes" id="UP000887576">
    <property type="component" value="Unplaced"/>
</dbReference>
<reference evidence="2" key="1">
    <citation type="submission" date="2022-11" db="UniProtKB">
        <authorList>
            <consortium name="WormBaseParasite"/>
        </authorList>
    </citation>
    <scope>IDENTIFICATION</scope>
</reference>
<dbReference type="WBParaSite" id="JU765_v2.g13969.t1">
    <property type="protein sequence ID" value="JU765_v2.g13969.t1"/>
    <property type="gene ID" value="JU765_v2.g13969"/>
</dbReference>
<protein>
    <submittedName>
        <fullName evidence="2">Uncharacterized protein</fullName>
    </submittedName>
</protein>
<sequence length="82" mass="9487">MISSILYDPKHKIAGDIKSNPDPEVFRRFNFKFPGFFIMNRDKLTNEDYVLALMQDLGSDTIKADCGGLYDKPRICFDIKHN</sequence>
<organism evidence="1 2">
    <name type="scientific">Panagrolaimus sp. JU765</name>
    <dbReference type="NCBI Taxonomy" id="591449"/>
    <lineage>
        <taxon>Eukaryota</taxon>
        <taxon>Metazoa</taxon>
        <taxon>Ecdysozoa</taxon>
        <taxon>Nematoda</taxon>
        <taxon>Chromadorea</taxon>
        <taxon>Rhabditida</taxon>
        <taxon>Tylenchina</taxon>
        <taxon>Panagrolaimomorpha</taxon>
        <taxon>Panagrolaimoidea</taxon>
        <taxon>Panagrolaimidae</taxon>
        <taxon>Panagrolaimus</taxon>
    </lineage>
</organism>